<feature type="region of interest" description="Disordered" evidence="1">
    <location>
        <begin position="79"/>
        <end position="145"/>
    </location>
</feature>
<accession>A0ABU0AIN2</accession>
<dbReference type="Proteomes" id="UP001238088">
    <property type="component" value="Unassembled WGS sequence"/>
</dbReference>
<name>A0ABU0AIN2_9BACI</name>
<evidence type="ECO:0000256" key="2">
    <source>
        <dbReference type="SAM" id="Phobius"/>
    </source>
</evidence>
<reference evidence="3 4" key="1">
    <citation type="submission" date="2023-07" db="EMBL/GenBank/DDBJ databases">
        <title>Genomic Encyclopedia of Type Strains, Phase IV (KMG-IV): sequencing the most valuable type-strain genomes for metagenomic binning, comparative biology and taxonomic classification.</title>
        <authorList>
            <person name="Goeker M."/>
        </authorList>
    </citation>
    <scope>NUCLEOTIDE SEQUENCE [LARGE SCALE GENOMIC DNA]</scope>
    <source>
        <strain evidence="3 4">DSM 23494</strain>
    </source>
</reference>
<keyword evidence="2" id="KW-0472">Membrane</keyword>
<feature type="compositionally biased region" description="Polar residues" evidence="1">
    <location>
        <begin position="79"/>
        <end position="91"/>
    </location>
</feature>
<evidence type="ECO:0000313" key="3">
    <source>
        <dbReference type="EMBL" id="MDQ0271123.1"/>
    </source>
</evidence>
<feature type="transmembrane region" description="Helical" evidence="2">
    <location>
        <begin position="46"/>
        <end position="68"/>
    </location>
</feature>
<gene>
    <name evidence="3" type="ORF">J2S17_003010</name>
</gene>
<evidence type="ECO:0000256" key="1">
    <source>
        <dbReference type="SAM" id="MobiDB-lite"/>
    </source>
</evidence>
<proteinExistence type="predicted"/>
<feature type="compositionally biased region" description="Basic and acidic residues" evidence="1">
    <location>
        <begin position="117"/>
        <end position="134"/>
    </location>
</feature>
<feature type="compositionally biased region" description="Acidic residues" evidence="1">
    <location>
        <begin position="99"/>
        <end position="116"/>
    </location>
</feature>
<feature type="compositionally biased region" description="Polar residues" evidence="1">
    <location>
        <begin position="136"/>
        <end position="145"/>
    </location>
</feature>
<sequence>MRKQNWSDEQLEDLLRQMPKVEDHRDKQEIYQSVTLKMSKRKSKRWIIPSAATAAALLLIFILAPTMLNWQEAADSSVGNNMERMSQSSSDKVVMQEEGKEDEETAPADHDDNDAGNEDKSSAPEESTIDKEQAADDNNPTNYNVASTNYERTAIYDDEVADQEVLTYQIPDKQVQNIVPVSILVQKEQGKSKFDLFKEYMHELRESEWGLMDYYPLDANLELNPANQVLTVNVPEHNNLSSSTSSNSFGAALSDMLYAYDIKQINMQTDGQPGIDLGNGKEETFIPGESSSKSAYYFYYPDGLNAKPFLVPFRDKLSSVKEAFVAMKKNIDTHKLEASIPDDIDFEAEESSGDQLVIRFTNDSDVVNDESTLYTIEAILLTAKEFDYTAVRVENADVDQIGTFNLNEEIKVPLAANKRSIN</sequence>
<dbReference type="RefSeq" id="WP_307476080.1">
    <property type="nucleotide sequence ID" value="NZ_JAUSUB010000012.1"/>
</dbReference>
<dbReference type="EMBL" id="JAUSUB010000012">
    <property type="protein sequence ID" value="MDQ0271123.1"/>
    <property type="molecule type" value="Genomic_DNA"/>
</dbReference>
<comment type="caution">
    <text evidence="3">The sequence shown here is derived from an EMBL/GenBank/DDBJ whole genome shotgun (WGS) entry which is preliminary data.</text>
</comment>
<keyword evidence="2" id="KW-0812">Transmembrane</keyword>
<evidence type="ECO:0000313" key="4">
    <source>
        <dbReference type="Proteomes" id="UP001238088"/>
    </source>
</evidence>
<protein>
    <recommendedName>
        <fullName evidence="5">Negative regulator of sigma-X activity</fullName>
    </recommendedName>
</protein>
<keyword evidence="4" id="KW-1185">Reference proteome</keyword>
<evidence type="ECO:0008006" key="5">
    <source>
        <dbReference type="Google" id="ProtNLM"/>
    </source>
</evidence>
<keyword evidence="2" id="KW-1133">Transmembrane helix</keyword>
<organism evidence="3 4">
    <name type="scientific">Cytobacillus purgationiresistens</name>
    <dbReference type="NCBI Taxonomy" id="863449"/>
    <lineage>
        <taxon>Bacteria</taxon>
        <taxon>Bacillati</taxon>
        <taxon>Bacillota</taxon>
        <taxon>Bacilli</taxon>
        <taxon>Bacillales</taxon>
        <taxon>Bacillaceae</taxon>
        <taxon>Cytobacillus</taxon>
    </lineage>
</organism>